<gene>
    <name evidence="14" type="ORF">DDY73_04220</name>
</gene>
<organism evidence="14 15">
    <name type="scientific">Coprobacter fastidiosus</name>
    <dbReference type="NCBI Taxonomy" id="1099853"/>
    <lineage>
        <taxon>Bacteria</taxon>
        <taxon>Pseudomonadati</taxon>
        <taxon>Bacteroidota</taxon>
        <taxon>Bacteroidia</taxon>
        <taxon>Bacteroidales</taxon>
        <taxon>Barnesiellaceae</taxon>
        <taxon>Coprobacter</taxon>
    </lineage>
</organism>
<evidence type="ECO:0000256" key="3">
    <source>
        <dbReference type="ARBA" id="ARBA00013253"/>
    </source>
</evidence>
<sequence length="131" mass="14609">MNRAIVCLGSNVPGGKLLVKKSCVEIRGLVSSAKFSSCYETVPVSSIPQPNYHNCVGVLETELEFEDLFRIFKEMEKAAGRTPGGKKVGIVPLDIDIAMWNDEIKKPRDMMQDYMQIGLMELNDPSCRLVK</sequence>
<dbReference type="GO" id="GO:0005524">
    <property type="term" value="F:ATP binding"/>
    <property type="evidence" value="ECO:0007669"/>
    <property type="project" value="UniProtKB-KW"/>
</dbReference>
<dbReference type="Gene3D" id="3.30.70.560">
    <property type="entry name" value="7,8-Dihydro-6-hydroxymethylpterin-pyrophosphokinase HPPK"/>
    <property type="match status" value="1"/>
</dbReference>
<evidence type="ECO:0000256" key="10">
    <source>
        <dbReference type="ARBA" id="ARBA00029409"/>
    </source>
</evidence>
<dbReference type="GeneID" id="92929825"/>
<dbReference type="GO" id="GO:0046656">
    <property type="term" value="P:folic acid biosynthetic process"/>
    <property type="evidence" value="ECO:0007669"/>
    <property type="project" value="UniProtKB-KW"/>
</dbReference>
<keyword evidence="8" id="KW-0067">ATP-binding</keyword>
<keyword evidence="5" id="KW-0808">Transferase</keyword>
<evidence type="ECO:0000256" key="9">
    <source>
        <dbReference type="ARBA" id="ARBA00022909"/>
    </source>
</evidence>
<dbReference type="PANTHER" id="PTHR43071:SF1">
    <property type="entry name" value="2-AMINO-4-HYDROXY-6-HYDROXYMETHYLDIHYDROPTERIDINE PYROPHOSPHOKINASE"/>
    <property type="match status" value="1"/>
</dbReference>
<evidence type="ECO:0000256" key="4">
    <source>
        <dbReference type="ARBA" id="ARBA00016218"/>
    </source>
</evidence>
<evidence type="ECO:0000256" key="6">
    <source>
        <dbReference type="ARBA" id="ARBA00022741"/>
    </source>
</evidence>
<keyword evidence="9" id="KW-0289">Folate biosynthesis</keyword>
<dbReference type="SUPFAM" id="SSF55083">
    <property type="entry name" value="6-hydroxymethyl-7,8-dihydropterin pyrophosphokinase, HPPK"/>
    <property type="match status" value="1"/>
</dbReference>
<evidence type="ECO:0000313" key="14">
    <source>
        <dbReference type="EMBL" id="HBJ08187.1"/>
    </source>
</evidence>
<dbReference type="GO" id="GO:0003848">
    <property type="term" value="F:2-amino-4-hydroxy-6-hydroxymethyldihydropteridine diphosphokinase activity"/>
    <property type="evidence" value="ECO:0007669"/>
    <property type="project" value="UniProtKB-EC"/>
</dbReference>
<accession>A0A316R2J3</accession>
<evidence type="ECO:0000256" key="1">
    <source>
        <dbReference type="ARBA" id="ARBA00005051"/>
    </source>
</evidence>
<evidence type="ECO:0000256" key="7">
    <source>
        <dbReference type="ARBA" id="ARBA00022777"/>
    </source>
</evidence>
<dbReference type="Pfam" id="PF01288">
    <property type="entry name" value="HPPK"/>
    <property type="match status" value="1"/>
</dbReference>
<evidence type="ECO:0000256" key="2">
    <source>
        <dbReference type="ARBA" id="ARBA00005810"/>
    </source>
</evidence>
<dbReference type="UniPathway" id="UPA00077">
    <property type="reaction ID" value="UER00155"/>
</dbReference>
<keyword evidence="7" id="KW-0418">Kinase</keyword>
<comment type="function">
    <text evidence="10">Catalyzes the transfer of pyrophosphate from adenosine triphosphate (ATP) to 6-hydroxymethyl-7,8-dihydropterin, an enzymatic step in folate biosynthesis pathway.</text>
</comment>
<proteinExistence type="inferred from homology"/>
<dbReference type="PANTHER" id="PTHR43071">
    <property type="entry name" value="2-AMINO-4-HYDROXY-6-HYDROXYMETHYLDIHYDROPTERIDINE PYROPHOSPHOKINASE"/>
    <property type="match status" value="1"/>
</dbReference>
<comment type="pathway">
    <text evidence="1">Cofactor biosynthesis; tetrahydrofolate biosynthesis; 2-amino-4-hydroxy-6-hydroxymethyl-7,8-dihydropteridine diphosphate from 7,8-dihydroneopterin triphosphate: step 4/4.</text>
</comment>
<evidence type="ECO:0000259" key="13">
    <source>
        <dbReference type="Pfam" id="PF01288"/>
    </source>
</evidence>
<dbReference type="GO" id="GO:0016301">
    <property type="term" value="F:kinase activity"/>
    <property type="evidence" value="ECO:0007669"/>
    <property type="project" value="UniProtKB-KW"/>
</dbReference>
<dbReference type="RefSeq" id="WP_009317367.1">
    <property type="nucleotide sequence ID" value="NZ_AP028032.1"/>
</dbReference>
<protein>
    <recommendedName>
        <fullName evidence="4">2-amino-4-hydroxy-6-hydroxymethyldihydropteridine pyrophosphokinase</fullName>
        <ecNumber evidence="3">2.7.6.3</ecNumber>
    </recommendedName>
    <alternativeName>
        <fullName evidence="11">6-hydroxymethyl-7,8-dihydropterin pyrophosphokinase</fullName>
    </alternativeName>
    <alternativeName>
        <fullName evidence="12">7,8-dihydro-6-hydroxymethylpterin-pyrophosphokinase</fullName>
    </alternativeName>
</protein>
<dbReference type="InterPro" id="IPR000550">
    <property type="entry name" value="Hppk"/>
</dbReference>
<comment type="similarity">
    <text evidence="2">Belongs to the HPPK family.</text>
</comment>
<evidence type="ECO:0000256" key="8">
    <source>
        <dbReference type="ARBA" id="ARBA00022840"/>
    </source>
</evidence>
<reference evidence="14 15" key="1">
    <citation type="journal article" date="2018" name="Nat. Biotechnol.">
        <title>A standardized bacterial taxonomy based on genome phylogeny substantially revises the tree of life.</title>
        <authorList>
            <person name="Parks D.H."/>
            <person name="Chuvochina M."/>
            <person name="Waite D.W."/>
            <person name="Rinke C."/>
            <person name="Skarshewski A."/>
            <person name="Chaumeil P.A."/>
            <person name="Hugenholtz P."/>
        </authorList>
    </citation>
    <scope>NUCLEOTIDE SEQUENCE [LARGE SCALE GENOMIC DNA]</scope>
    <source>
        <strain evidence="14">UBA11482</strain>
    </source>
</reference>
<evidence type="ECO:0000313" key="15">
    <source>
        <dbReference type="Proteomes" id="UP000262954"/>
    </source>
</evidence>
<dbReference type="GO" id="GO:0046654">
    <property type="term" value="P:tetrahydrofolate biosynthetic process"/>
    <property type="evidence" value="ECO:0007669"/>
    <property type="project" value="UniProtKB-UniPathway"/>
</dbReference>
<keyword evidence="6" id="KW-0547">Nucleotide-binding</keyword>
<evidence type="ECO:0000256" key="5">
    <source>
        <dbReference type="ARBA" id="ARBA00022679"/>
    </source>
</evidence>
<dbReference type="InterPro" id="IPR035907">
    <property type="entry name" value="Hppk_sf"/>
</dbReference>
<evidence type="ECO:0000256" key="11">
    <source>
        <dbReference type="ARBA" id="ARBA00029766"/>
    </source>
</evidence>
<name>A0A316R2J3_9BACT</name>
<dbReference type="EC" id="2.7.6.3" evidence="3"/>
<dbReference type="AlphaFoldDB" id="A0A316R2J3"/>
<feature type="domain" description="7,8-dihydro-6-hydroxymethylpterin-pyrophosphokinase" evidence="13">
    <location>
        <begin position="6"/>
        <end position="122"/>
    </location>
</feature>
<evidence type="ECO:0000256" key="12">
    <source>
        <dbReference type="ARBA" id="ARBA00033413"/>
    </source>
</evidence>
<dbReference type="Proteomes" id="UP000262954">
    <property type="component" value="Unassembled WGS sequence"/>
</dbReference>
<dbReference type="EMBL" id="DNWC01000056">
    <property type="protein sequence ID" value="HBJ08187.1"/>
    <property type="molecule type" value="Genomic_DNA"/>
</dbReference>
<comment type="caution">
    <text evidence="14">The sequence shown here is derived from an EMBL/GenBank/DDBJ whole genome shotgun (WGS) entry which is preliminary data.</text>
</comment>